<keyword evidence="11" id="KW-1185">Reference proteome</keyword>
<evidence type="ECO:0000256" key="2">
    <source>
        <dbReference type="ARBA" id="ARBA00007886"/>
    </source>
</evidence>
<gene>
    <name evidence="10" type="ORF">MU1_04490</name>
</gene>
<comment type="caution">
    <text evidence="10">The sequence shown here is derived from an EMBL/GenBank/DDBJ whole genome shotgun (WGS) entry which is preliminary data.</text>
</comment>
<dbReference type="EMBL" id="BSSQ01000001">
    <property type="protein sequence ID" value="GLX66105.1"/>
    <property type="molecule type" value="Genomic_DNA"/>
</dbReference>
<evidence type="ECO:0000256" key="6">
    <source>
        <dbReference type="ARBA" id="ARBA00023139"/>
    </source>
</evidence>
<evidence type="ECO:0000259" key="8">
    <source>
        <dbReference type="Pfam" id="PF05504"/>
    </source>
</evidence>
<dbReference type="Pfam" id="PF25198">
    <property type="entry name" value="Spore_GerAC_N"/>
    <property type="match status" value="1"/>
</dbReference>
<evidence type="ECO:0000256" key="1">
    <source>
        <dbReference type="ARBA" id="ARBA00004635"/>
    </source>
</evidence>
<dbReference type="InterPro" id="IPR057336">
    <property type="entry name" value="GerAC_N"/>
</dbReference>
<evidence type="ECO:0000259" key="9">
    <source>
        <dbReference type="Pfam" id="PF25198"/>
    </source>
</evidence>
<keyword evidence="5" id="KW-0472">Membrane</keyword>
<proteinExistence type="inferred from homology"/>
<evidence type="ECO:0000256" key="7">
    <source>
        <dbReference type="ARBA" id="ARBA00023288"/>
    </source>
</evidence>
<evidence type="ECO:0000313" key="10">
    <source>
        <dbReference type="EMBL" id="GLX66105.1"/>
    </source>
</evidence>
<protein>
    <submittedName>
        <fullName evidence="10">Germination protein KC</fullName>
    </submittedName>
</protein>
<dbReference type="PROSITE" id="PS51257">
    <property type="entry name" value="PROKAR_LIPOPROTEIN"/>
    <property type="match status" value="1"/>
</dbReference>
<dbReference type="Pfam" id="PF05504">
    <property type="entry name" value="Spore_GerAC"/>
    <property type="match status" value="1"/>
</dbReference>
<name>A0ABQ6G6M8_9BACL</name>
<dbReference type="InterPro" id="IPR038501">
    <property type="entry name" value="Spore_GerAC_C_sf"/>
</dbReference>
<dbReference type="InterPro" id="IPR046953">
    <property type="entry name" value="Spore_GerAC-like_C"/>
</dbReference>
<evidence type="ECO:0000256" key="3">
    <source>
        <dbReference type="ARBA" id="ARBA00022544"/>
    </source>
</evidence>
<dbReference type="InterPro" id="IPR008844">
    <property type="entry name" value="Spore_GerAC-like"/>
</dbReference>
<comment type="subcellular location">
    <subcellularLocation>
        <location evidence="1">Membrane</location>
        <topology evidence="1">Lipid-anchor</topology>
    </subcellularLocation>
</comment>
<dbReference type="NCBIfam" id="TIGR02887">
    <property type="entry name" value="spore_ger_x_C"/>
    <property type="match status" value="1"/>
</dbReference>
<feature type="domain" description="Spore germination GerAC-like C-terminal" evidence="8">
    <location>
        <begin position="203"/>
        <end position="362"/>
    </location>
</feature>
<dbReference type="RefSeq" id="WP_284236781.1">
    <property type="nucleotide sequence ID" value="NZ_BSSQ01000001.1"/>
</dbReference>
<comment type="similarity">
    <text evidence="2">Belongs to the GerABKC lipoprotein family.</text>
</comment>
<evidence type="ECO:0000313" key="11">
    <source>
        <dbReference type="Proteomes" id="UP001157114"/>
    </source>
</evidence>
<evidence type="ECO:0000256" key="4">
    <source>
        <dbReference type="ARBA" id="ARBA00022729"/>
    </source>
</evidence>
<keyword evidence="3" id="KW-0309">Germination</keyword>
<dbReference type="Gene3D" id="3.30.300.210">
    <property type="entry name" value="Nutrient germinant receptor protein C, domain 3"/>
    <property type="match status" value="1"/>
</dbReference>
<keyword evidence="7" id="KW-0449">Lipoprotein</keyword>
<dbReference type="PANTHER" id="PTHR35789:SF1">
    <property type="entry name" value="SPORE GERMINATION PROTEIN B3"/>
    <property type="match status" value="1"/>
</dbReference>
<keyword evidence="6" id="KW-0564">Palmitate</keyword>
<keyword evidence="4" id="KW-0732">Signal</keyword>
<accession>A0ABQ6G6M8</accession>
<reference evidence="10 11" key="1">
    <citation type="submission" date="2023-03" db="EMBL/GenBank/DDBJ databases">
        <title>Draft genome sequence of the bacteria which degrade cell wall of Tricholomamatutake.</title>
        <authorList>
            <person name="Konishi Y."/>
            <person name="Fukuta Y."/>
            <person name="Shirasaka N."/>
        </authorList>
    </citation>
    <scope>NUCLEOTIDE SEQUENCE [LARGE SCALE GENOMIC DNA]</scope>
    <source>
        <strain evidence="11">mu1</strain>
    </source>
</reference>
<feature type="domain" description="Spore germination protein N-terminal" evidence="9">
    <location>
        <begin position="21"/>
        <end position="191"/>
    </location>
</feature>
<sequence>MRIRESIVLLLAVLLLGGCWDQRQLKNIRMAQTVGVDLLGENKVRLSVSIPTIKTAIENQGNVVTPKVSGEGHSVQEAGIQLQKMVSQHMDLRETRVLLVNKAFAEKSLYETLDFFYREAQFPISIFVAITESSAQDIVEMEVEDRSLISEYLYDLLESNEEEGLIPRESPFLILSIMSTPGFDNVLPIIDAMRQNERAKLIGLALFHGKQMTGRLDSKQSRAFVMLTKHQSYGTMTEQVGPEQSYLTFIYKRAKHRVDITVNDQISADLYITLNCFLVDNPTGKEINKTVLSDIGRNLEKTMTNHAEAMIRKLQEANCDGLGIGLQMKALHNKTWRTLDWEKEYPTIKIKPHVQVKIKNHGLMN</sequence>
<organism evidence="10 11">
    <name type="scientific">Paenibacillus glycanilyticus</name>
    <dbReference type="NCBI Taxonomy" id="126569"/>
    <lineage>
        <taxon>Bacteria</taxon>
        <taxon>Bacillati</taxon>
        <taxon>Bacillota</taxon>
        <taxon>Bacilli</taxon>
        <taxon>Bacillales</taxon>
        <taxon>Paenibacillaceae</taxon>
        <taxon>Paenibacillus</taxon>
    </lineage>
</organism>
<dbReference type="Proteomes" id="UP001157114">
    <property type="component" value="Unassembled WGS sequence"/>
</dbReference>
<evidence type="ECO:0000256" key="5">
    <source>
        <dbReference type="ARBA" id="ARBA00023136"/>
    </source>
</evidence>
<dbReference type="PANTHER" id="PTHR35789">
    <property type="entry name" value="SPORE GERMINATION PROTEIN B3"/>
    <property type="match status" value="1"/>
</dbReference>